<dbReference type="OrthoDB" id="10053569at2759"/>
<reference evidence="14 15" key="1">
    <citation type="submission" date="2014-04" db="EMBL/GenBank/DDBJ databases">
        <authorList>
            <consortium name="DOE Joint Genome Institute"/>
            <person name="Kuo A."/>
            <person name="Martino E."/>
            <person name="Perotto S."/>
            <person name="Kohler A."/>
            <person name="Nagy L.G."/>
            <person name="Floudas D."/>
            <person name="Copeland A."/>
            <person name="Barry K.W."/>
            <person name="Cichocki N."/>
            <person name="Veneault-Fourrey C."/>
            <person name="LaButti K."/>
            <person name="Lindquist E.A."/>
            <person name="Lipzen A."/>
            <person name="Lundell T."/>
            <person name="Morin E."/>
            <person name="Murat C."/>
            <person name="Sun H."/>
            <person name="Tunlid A."/>
            <person name="Henrissat B."/>
            <person name="Grigoriev I.V."/>
            <person name="Hibbett D.S."/>
            <person name="Martin F."/>
            <person name="Nordberg H.P."/>
            <person name="Cantor M.N."/>
            <person name="Hua S.X."/>
        </authorList>
    </citation>
    <scope>NUCLEOTIDE SEQUENCE [LARGE SCALE GENOMIC DNA]</scope>
    <source>
        <strain evidence="14 15">Zn</strain>
    </source>
</reference>
<dbReference type="GO" id="GO:0034354">
    <property type="term" value="P:'de novo' NAD+ biosynthetic process from L-tryptophan"/>
    <property type="evidence" value="ECO:0007669"/>
    <property type="project" value="UniProtKB-UniRule"/>
</dbReference>
<dbReference type="GO" id="GO:0005741">
    <property type="term" value="C:mitochondrial outer membrane"/>
    <property type="evidence" value="ECO:0007669"/>
    <property type="project" value="UniProtKB-SubCell"/>
</dbReference>
<comment type="cofactor">
    <cofactor evidence="1 11">
        <name>FAD</name>
        <dbReference type="ChEBI" id="CHEBI:57692"/>
    </cofactor>
</comment>
<evidence type="ECO:0000256" key="1">
    <source>
        <dbReference type="ARBA" id="ARBA00001974"/>
    </source>
</evidence>
<keyword evidence="3 11" id="KW-0662">Pyridine nucleotide biosynthesis</keyword>
<dbReference type="PANTHER" id="PTHR46028">
    <property type="entry name" value="KYNURENINE 3-MONOOXYGENASE"/>
    <property type="match status" value="1"/>
</dbReference>
<dbReference type="GO" id="GO:0071949">
    <property type="term" value="F:FAD binding"/>
    <property type="evidence" value="ECO:0007669"/>
    <property type="project" value="InterPro"/>
</dbReference>
<dbReference type="GO" id="GO:0070189">
    <property type="term" value="P:kynurenine metabolic process"/>
    <property type="evidence" value="ECO:0007669"/>
    <property type="project" value="TreeGrafter"/>
</dbReference>
<gene>
    <name evidence="11" type="primary">BNA4</name>
    <name evidence="14" type="ORF">OIDMADRAFT_169330</name>
</gene>
<feature type="domain" description="FAD-binding" evidence="13">
    <location>
        <begin position="325"/>
        <end position="358"/>
    </location>
</feature>
<accession>A0A0C3CEY1</accession>
<dbReference type="HOGENOM" id="CLU_023210_2_1_1"/>
<keyword evidence="5 11" id="KW-0274">FAD</keyword>
<dbReference type="InterPro" id="IPR036188">
    <property type="entry name" value="FAD/NAD-bd_sf"/>
</dbReference>
<comment type="subcellular location">
    <subcellularLocation>
        <location evidence="11">Mitochondrion outer membrane</location>
    </subcellularLocation>
</comment>
<name>A0A0C3CEY1_OIDMZ</name>
<organism evidence="14 15">
    <name type="scientific">Oidiodendron maius (strain Zn)</name>
    <dbReference type="NCBI Taxonomy" id="913774"/>
    <lineage>
        <taxon>Eukaryota</taxon>
        <taxon>Fungi</taxon>
        <taxon>Dikarya</taxon>
        <taxon>Ascomycota</taxon>
        <taxon>Pezizomycotina</taxon>
        <taxon>Leotiomycetes</taxon>
        <taxon>Leotiomycetes incertae sedis</taxon>
        <taxon>Myxotrichaceae</taxon>
        <taxon>Oidiodendron</taxon>
    </lineage>
</organism>
<keyword evidence="12" id="KW-0812">Transmembrane</keyword>
<dbReference type="AlphaFoldDB" id="A0A0C3CEY1"/>
<keyword evidence="12" id="KW-1133">Transmembrane helix</keyword>
<keyword evidence="9 11" id="KW-0496">Mitochondrion</keyword>
<evidence type="ECO:0000256" key="11">
    <source>
        <dbReference type="HAMAP-Rule" id="MF_03018"/>
    </source>
</evidence>
<dbReference type="FunCoup" id="A0A0C3CEY1">
    <property type="interactions" value="790"/>
</dbReference>
<reference evidence="15" key="2">
    <citation type="submission" date="2015-01" db="EMBL/GenBank/DDBJ databases">
        <title>Evolutionary Origins and Diversification of the Mycorrhizal Mutualists.</title>
        <authorList>
            <consortium name="DOE Joint Genome Institute"/>
            <consortium name="Mycorrhizal Genomics Consortium"/>
            <person name="Kohler A."/>
            <person name="Kuo A."/>
            <person name="Nagy L.G."/>
            <person name="Floudas D."/>
            <person name="Copeland A."/>
            <person name="Barry K.W."/>
            <person name="Cichocki N."/>
            <person name="Veneault-Fourrey C."/>
            <person name="LaButti K."/>
            <person name="Lindquist E.A."/>
            <person name="Lipzen A."/>
            <person name="Lundell T."/>
            <person name="Morin E."/>
            <person name="Murat C."/>
            <person name="Riley R."/>
            <person name="Ohm R."/>
            <person name="Sun H."/>
            <person name="Tunlid A."/>
            <person name="Henrissat B."/>
            <person name="Grigoriev I.V."/>
            <person name="Hibbett D.S."/>
            <person name="Martin F."/>
        </authorList>
    </citation>
    <scope>NUCLEOTIDE SEQUENCE [LARGE SCALE GENOMIC DNA]</scope>
    <source>
        <strain evidence="15">Zn</strain>
    </source>
</reference>
<dbReference type="FunFam" id="3.50.50.60:FF:000129">
    <property type="entry name" value="Kynurenine 3-monooxygenase"/>
    <property type="match status" value="1"/>
</dbReference>
<keyword evidence="7 11" id="KW-0560">Oxidoreductase</keyword>
<evidence type="ECO:0000256" key="6">
    <source>
        <dbReference type="ARBA" id="ARBA00022857"/>
    </source>
</evidence>
<dbReference type="EC" id="1.14.13.9" evidence="11"/>
<keyword evidence="8 11" id="KW-0503">Monooxygenase</keyword>
<protein>
    <recommendedName>
        <fullName evidence="11">Kynurenine 3-monooxygenase</fullName>
        <ecNumber evidence="11">1.14.13.9</ecNumber>
    </recommendedName>
    <alternativeName>
        <fullName evidence="11">Biosynthesis of nicotinic acid protein 4</fullName>
    </alternativeName>
    <alternativeName>
        <fullName evidence="11">Kynurenine 3-hydroxylase</fullName>
    </alternativeName>
</protein>
<evidence type="ECO:0000259" key="13">
    <source>
        <dbReference type="Pfam" id="PF01494"/>
    </source>
</evidence>
<dbReference type="SUPFAM" id="SSF51905">
    <property type="entry name" value="FAD/NAD(P)-binding domain"/>
    <property type="match status" value="1"/>
</dbReference>
<keyword evidence="2 11" id="KW-0285">Flavoprotein</keyword>
<evidence type="ECO:0000256" key="5">
    <source>
        <dbReference type="ARBA" id="ARBA00022827"/>
    </source>
</evidence>
<dbReference type="Pfam" id="PF01494">
    <property type="entry name" value="FAD_binding_3"/>
    <property type="match status" value="2"/>
</dbReference>
<proteinExistence type="inferred from homology"/>
<evidence type="ECO:0000256" key="10">
    <source>
        <dbReference type="ARBA" id="ARBA00047818"/>
    </source>
</evidence>
<dbReference type="Gene3D" id="3.50.50.60">
    <property type="entry name" value="FAD/NAD(P)-binding domain"/>
    <property type="match status" value="1"/>
</dbReference>
<evidence type="ECO:0000256" key="7">
    <source>
        <dbReference type="ARBA" id="ARBA00023002"/>
    </source>
</evidence>
<evidence type="ECO:0000256" key="9">
    <source>
        <dbReference type="ARBA" id="ARBA00023128"/>
    </source>
</evidence>
<feature type="domain" description="FAD-binding" evidence="13">
    <location>
        <begin position="8"/>
        <end position="194"/>
    </location>
</feature>
<feature type="transmembrane region" description="Helical" evidence="12">
    <location>
        <begin position="458"/>
        <end position="478"/>
    </location>
</feature>
<dbReference type="InterPro" id="IPR002938">
    <property type="entry name" value="FAD-bd"/>
</dbReference>
<dbReference type="GO" id="GO:0006569">
    <property type="term" value="P:L-tryptophan catabolic process"/>
    <property type="evidence" value="ECO:0007669"/>
    <property type="project" value="UniProtKB-UniRule"/>
</dbReference>
<dbReference type="InterPro" id="IPR027545">
    <property type="entry name" value="Kynurenine_monooxygenase"/>
</dbReference>
<evidence type="ECO:0000256" key="3">
    <source>
        <dbReference type="ARBA" id="ARBA00022642"/>
    </source>
</evidence>
<dbReference type="Proteomes" id="UP000054321">
    <property type="component" value="Unassembled WGS sequence"/>
</dbReference>
<dbReference type="GO" id="GO:0019805">
    <property type="term" value="P:quinolinate biosynthetic process"/>
    <property type="evidence" value="ECO:0007669"/>
    <property type="project" value="UniProtKB-UniRule"/>
</dbReference>
<evidence type="ECO:0000256" key="2">
    <source>
        <dbReference type="ARBA" id="ARBA00022630"/>
    </source>
</evidence>
<dbReference type="InParanoid" id="A0A0C3CEY1"/>
<sequence>MTEASKQKTVVVGAGPVGALAALYAAQRGHDVEVYELRSDLRLPSTLPLNFTKSISLSLSERGINSIKASGSPDLLGKVKSETLPMRGRMIHGKSATGEIYQQPQDYDIHGRTNYATNRGGFNKVLLDELESMSNVKLFFNHKLTGADLGRKRAWFEVAGAKEKTLQSRDKEIEITFDFIIGADGAHSATRYHMMKYTRMDYKQEYIDTLWCEFTIPAKVESKDDPESRFAISPHHLHIWPGHEFMFIAIPNHEGSFTCTLFLPSSHFSILESDPHSLPSFFDTHFPGVTSFISPSSLISSFTHNPHLPLISIKCSPHHFSSTAVIVGDAAHAMVPFYGQGMNAGLEDVRVLFSFLDAYDASSSNPYTRADQRAKALAAYSETRTTDAHAINDLSLQNYTEMRASVVAPTYRARKWLEEKLSVYVPSLGWQTKYARVSFGNERYSEVIRRSEKQGRKLVIALAIVLASPVVIGALVAWRRWRGSRTSGLFNLWNMFS</sequence>
<keyword evidence="4 11" id="KW-1000">Mitochondrion outer membrane</keyword>
<evidence type="ECO:0000313" key="14">
    <source>
        <dbReference type="EMBL" id="KIM97498.1"/>
    </source>
</evidence>
<comment type="function">
    <text evidence="11">Catalyzes the hydroxylation of L-kynurenine (L-Kyn) to form 3-hydroxy-L-kynurenine (L-3OHKyn). Required for synthesis of quinolinic acid.</text>
</comment>
<keyword evidence="11 12" id="KW-0472">Membrane</keyword>
<dbReference type="STRING" id="913774.A0A0C3CEY1"/>
<evidence type="ECO:0000256" key="4">
    <source>
        <dbReference type="ARBA" id="ARBA00022787"/>
    </source>
</evidence>
<dbReference type="PANTHER" id="PTHR46028:SF2">
    <property type="entry name" value="KYNURENINE 3-MONOOXYGENASE"/>
    <property type="match status" value="1"/>
</dbReference>
<dbReference type="PRINTS" id="PR00420">
    <property type="entry name" value="RNGMNOXGNASE"/>
</dbReference>
<evidence type="ECO:0000256" key="12">
    <source>
        <dbReference type="SAM" id="Phobius"/>
    </source>
</evidence>
<dbReference type="GO" id="GO:0004502">
    <property type="term" value="F:kynurenine 3-monooxygenase activity"/>
    <property type="evidence" value="ECO:0007669"/>
    <property type="project" value="UniProtKB-UniRule"/>
</dbReference>
<dbReference type="HAMAP" id="MF_01971">
    <property type="entry name" value="Kynurenine_monooxygenase"/>
    <property type="match status" value="1"/>
</dbReference>
<keyword evidence="6 11" id="KW-0521">NADP</keyword>
<dbReference type="UniPathway" id="UPA00253">
    <property type="reaction ID" value="UER00328"/>
</dbReference>
<comment type="catalytic activity">
    <reaction evidence="10 11">
        <text>L-kynurenine + NADPH + O2 + H(+) = 3-hydroxy-L-kynurenine + NADP(+) + H2O</text>
        <dbReference type="Rhea" id="RHEA:20545"/>
        <dbReference type="ChEBI" id="CHEBI:15377"/>
        <dbReference type="ChEBI" id="CHEBI:15378"/>
        <dbReference type="ChEBI" id="CHEBI:15379"/>
        <dbReference type="ChEBI" id="CHEBI:57783"/>
        <dbReference type="ChEBI" id="CHEBI:57959"/>
        <dbReference type="ChEBI" id="CHEBI:58125"/>
        <dbReference type="ChEBI" id="CHEBI:58349"/>
        <dbReference type="EC" id="1.14.13.9"/>
    </reaction>
</comment>
<dbReference type="GO" id="GO:0043420">
    <property type="term" value="P:anthranilate metabolic process"/>
    <property type="evidence" value="ECO:0007669"/>
    <property type="project" value="UniProtKB-UniRule"/>
</dbReference>
<keyword evidence="15" id="KW-1185">Reference proteome</keyword>
<comment type="pathway">
    <text evidence="11">Cofactor biosynthesis; NAD(+) biosynthesis; quinolinate from L-kynurenine: step 1/3.</text>
</comment>
<evidence type="ECO:0000313" key="15">
    <source>
        <dbReference type="Proteomes" id="UP000054321"/>
    </source>
</evidence>
<dbReference type="EMBL" id="KN832882">
    <property type="protein sequence ID" value="KIM97498.1"/>
    <property type="molecule type" value="Genomic_DNA"/>
</dbReference>
<evidence type="ECO:0000256" key="8">
    <source>
        <dbReference type="ARBA" id="ARBA00023033"/>
    </source>
</evidence>
<comment type="similarity">
    <text evidence="11">Belongs to the aromatic-ring hydroxylase family. KMO subfamily.</text>
</comment>